<protein>
    <submittedName>
        <fullName evidence="2">Uncharacterized protein</fullName>
    </submittedName>
</protein>
<dbReference type="AlphaFoldDB" id="A0A0E0I2P7"/>
<evidence type="ECO:0000313" key="3">
    <source>
        <dbReference type="Proteomes" id="UP000006591"/>
    </source>
</evidence>
<accession>A0A0E0I2P7</accession>
<dbReference type="EnsemblPlants" id="ONIVA07G17990.1">
    <property type="protein sequence ID" value="ONIVA07G17990.1"/>
    <property type="gene ID" value="ONIVA07G17990"/>
</dbReference>
<feature type="compositionally biased region" description="Low complexity" evidence="1">
    <location>
        <begin position="45"/>
        <end position="58"/>
    </location>
</feature>
<organism evidence="2">
    <name type="scientific">Oryza nivara</name>
    <name type="common">Indian wild rice</name>
    <name type="synonym">Oryza sativa f. spontanea</name>
    <dbReference type="NCBI Taxonomy" id="4536"/>
    <lineage>
        <taxon>Eukaryota</taxon>
        <taxon>Viridiplantae</taxon>
        <taxon>Streptophyta</taxon>
        <taxon>Embryophyta</taxon>
        <taxon>Tracheophyta</taxon>
        <taxon>Spermatophyta</taxon>
        <taxon>Magnoliopsida</taxon>
        <taxon>Liliopsida</taxon>
        <taxon>Poales</taxon>
        <taxon>Poaceae</taxon>
        <taxon>BOP clade</taxon>
        <taxon>Oryzoideae</taxon>
        <taxon>Oryzeae</taxon>
        <taxon>Oryzinae</taxon>
        <taxon>Oryza</taxon>
    </lineage>
</organism>
<sequence length="132" mass="14013">MAMVNEVVAMRLAAMDAEATMGVDKNWGECRPILLLEQAMGACCSSGQQGTKTQQQGSESVQQPKSTHRRWKSEAAGSDAVVMGNLDAMMEQAPPVSSVQAASPRDSCLLCHLRAAVNRTPAADPCLLDLVP</sequence>
<dbReference type="Proteomes" id="UP000006591">
    <property type="component" value="Chromosome 7"/>
</dbReference>
<reference evidence="2" key="2">
    <citation type="submission" date="2018-04" db="EMBL/GenBank/DDBJ databases">
        <title>OnivRS2 (Oryza nivara Reference Sequence Version 2).</title>
        <authorList>
            <person name="Zhang J."/>
            <person name="Kudrna D."/>
            <person name="Lee S."/>
            <person name="Talag J."/>
            <person name="Rajasekar S."/>
            <person name="Welchert J."/>
            <person name="Hsing Y.-I."/>
            <person name="Wing R.A."/>
        </authorList>
    </citation>
    <scope>NUCLEOTIDE SEQUENCE [LARGE SCALE GENOMIC DNA]</scope>
    <source>
        <strain evidence="2">SL10</strain>
    </source>
</reference>
<evidence type="ECO:0000313" key="2">
    <source>
        <dbReference type="EnsemblPlants" id="ONIVA07G17990.1"/>
    </source>
</evidence>
<keyword evidence="3" id="KW-1185">Reference proteome</keyword>
<feature type="region of interest" description="Disordered" evidence="1">
    <location>
        <begin position="45"/>
        <end position="77"/>
    </location>
</feature>
<reference evidence="2" key="1">
    <citation type="submission" date="2015-04" db="UniProtKB">
        <authorList>
            <consortium name="EnsemblPlants"/>
        </authorList>
    </citation>
    <scope>IDENTIFICATION</scope>
    <source>
        <strain evidence="2">SL10</strain>
    </source>
</reference>
<name>A0A0E0I2P7_ORYNI</name>
<dbReference type="Gramene" id="ONIVA07G17990.1">
    <property type="protein sequence ID" value="ONIVA07G17990.1"/>
    <property type="gene ID" value="ONIVA07G17990"/>
</dbReference>
<dbReference type="OMA" id="QAMGACC"/>
<proteinExistence type="predicted"/>
<dbReference type="HOGENOM" id="CLU_166416_0_0_1"/>
<evidence type="ECO:0000256" key="1">
    <source>
        <dbReference type="SAM" id="MobiDB-lite"/>
    </source>
</evidence>